<protein>
    <submittedName>
        <fullName evidence="2">Uncharacterized protein</fullName>
    </submittedName>
</protein>
<evidence type="ECO:0000313" key="3">
    <source>
        <dbReference type="Proteomes" id="UP000235145"/>
    </source>
</evidence>
<dbReference type="AlphaFoldDB" id="A0A9R1X9N4"/>
<evidence type="ECO:0000313" key="2">
    <source>
        <dbReference type="EMBL" id="KAJ0204591.1"/>
    </source>
</evidence>
<sequence length="140" mass="15216">MKKSRPLSVASAHIMSFHQGKRTTSVDQFVEFVQNLDSDSKMNKAIMPERIHNGIVFNVVRKGDLTPSNRTHDSENNSLSDSAAECVQLDSPEKDMDGSSGSECGDTEICEGENVIEPEGGCEVKDHCSVGDNDGEIKSL</sequence>
<feature type="compositionally biased region" description="Basic and acidic residues" evidence="1">
    <location>
        <begin position="122"/>
        <end position="140"/>
    </location>
</feature>
<dbReference type="EMBL" id="NBSK02000005">
    <property type="protein sequence ID" value="KAJ0204591.1"/>
    <property type="molecule type" value="Genomic_DNA"/>
</dbReference>
<feature type="region of interest" description="Disordered" evidence="1">
    <location>
        <begin position="121"/>
        <end position="140"/>
    </location>
</feature>
<evidence type="ECO:0000256" key="1">
    <source>
        <dbReference type="SAM" id="MobiDB-lite"/>
    </source>
</evidence>
<keyword evidence="3" id="KW-1185">Reference proteome</keyword>
<comment type="caution">
    <text evidence="2">The sequence shown here is derived from an EMBL/GenBank/DDBJ whole genome shotgun (WGS) entry which is preliminary data.</text>
</comment>
<dbReference type="Proteomes" id="UP000235145">
    <property type="component" value="Unassembled WGS sequence"/>
</dbReference>
<organism evidence="2 3">
    <name type="scientific">Lactuca sativa</name>
    <name type="common">Garden lettuce</name>
    <dbReference type="NCBI Taxonomy" id="4236"/>
    <lineage>
        <taxon>Eukaryota</taxon>
        <taxon>Viridiplantae</taxon>
        <taxon>Streptophyta</taxon>
        <taxon>Embryophyta</taxon>
        <taxon>Tracheophyta</taxon>
        <taxon>Spermatophyta</taxon>
        <taxon>Magnoliopsida</taxon>
        <taxon>eudicotyledons</taxon>
        <taxon>Gunneridae</taxon>
        <taxon>Pentapetalae</taxon>
        <taxon>asterids</taxon>
        <taxon>campanulids</taxon>
        <taxon>Asterales</taxon>
        <taxon>Asteraceae</taxon>
        <taxon>Cichorioideae</taxon>
        <taxon>Cichorieae</taxon>
        <taxon>Lactucinae</taxon>
        <taxon>Lactuca</taxon>
    </lineage>
</organism>
<proteinExistence type="predicted"/>
<accession>A0A9R1X9N4</accession>
<feature type="region of interest" description="Disordered" evidence="1">
    <location>
        <begin position="64"/>
        <end position="105"/>
    </location>
</feature>
<gene>
    <name evidence="2" type="ORF">LSAT_V11C500287240</name>
</gene>
<name>A0A9R1X9N4_LACSA</name>
<reference evidence="2 3" key="1">
    <citation type="journal article" date="2017" name="Nat. Commun.">
        <title>Genome assembly with in vitro proximity ligation data and whole-genome triplication in lettuce.</title>
        <authorList>
            <person name="Reyes-Chin-Wo S."/>
            <person name="Wang Z."/>
            <person name="Yang X."/>
            <person name="Kozik A."/>
            <person name="Arikit S."/>
            <person name="Song C."/>
            <person name="Xia L."/>
            <person name="Froenicke L."/>
            <person name="Lavelle D.O."/>
            <person name="Truco M.J."/>
            <person name="Xia R."/>
            <person name="Zhu S."/>
            <person name="Xu C."/>
            <person name="Xu H."/>
            <person name="Xu X."/>
            <person name="Cox K."/>
            <person name="Korf I."/>
            <person name="Meyers B.C."/>
            <person name="Michelmore R.W."/>
        </authorList>
    </citation>
    <scope>NUCLEOTIDE SEQUENCE [LARGE SCALE GENOMIC DNA]</scope>
    <source>
        <strain evidence="3">cv. Salinas</strain>
        <tissue evidence="2">Seedlings</tissue>
    </source>
</reference>